<feature type="transmembrane region" description="Helical" evidence="10">
    <location>
        <begin position="151"/>
        <end position="174"/>
    </location>
</feature>
<evidence type="ECO:0000256" key="7">
    <source>
        <dbReference type="ARBA" id="ARBA00023065"/>
    </source>
</evidence>
<keyword evidence="5 10" id="KW-0812">Transmembrane</keyword>
<dbReference type="GO" id="GO:0042910">
    <property type="term" value="F:xenobiotic transmembrane transporter activity"/>
    <property type="evidence" value="ECO:0007669"/>
    <property type="project" value="InterPro"/>
</dbReference>
<evidence type="ECO:0000256" key="9">
    <source>
        <dbReference type="ARBA" id="ARBA00031636"/>
    </source>
</evidence>
<evidence type="ECO:0000256" key="5">
    <source>
        <dbReference type="ARBA" id="ARBA00022692"/>
    </source>
</evidence>
<dbReference type="OrthoDB" id="9805232at2"/>
<sequence>MLELIRVAMPLMVSTGTFCLVLFTDRTLLLRFDGPSMSASMAGGNLFWVLICVPMGVISMSGAIIGQHVGAGEDDKVGRLIWQSVWMALLTIPFFSAVALYADLPFRWTNQPEELIALESAYLGWLMIGAVGLMLETALSGFFAGTERTRVIMWVSVFSGILNIILDAVLIFGLGPIPAMGIVGAAIGSVVAFWFKAACYAVLLCRPAIQSRYEILSGFGFDRAVFLNLLFYGLPSGLMNLAEAGGFTVIILRIGNLGDLPLRATAMAINFNMIAFIPLVGVGIATSVLVGRHLLESGPKRATMSAVAAFLFALTYSVFWAIAYIALPDKMMSLYTYGEMDQSTLDSTHIAQGLLGFVAMYLILDSSQLIFASALRGAGDTWFVLLAGLTASIVALTIGYQFEPTRLPEQPDSAYLDTSLQWWWWIITMWIWMLGIAMTGRFIQGRWKEKRMV</sequence>
<name>A0A5C6A840_9BACT</name>
<dbReference type="Proteomes" id="UP000320176">
    <property type="component" value="Unassembled WGS sequence"/>
</dbReference>
<comment type="caution">
    <text evidence="11">The sequence shown here is derived from an EMBL/GenBank/DDBJ whole genome shotgun (WGS) entry which is preliminary data.</text>
</comment>
<dbReference type="PANTHER" id="PTHR43298">
    <property type="entry name" value="MULTIDRUG RESISTANCE PROTEIN NORM-RELATED"/>
    <property type="match status" value="1"/>
</dbReference>
<evidence type="ECO:0000256" key="10">
    <source>
        <dbReference type="SAM" id="Phobius"/>
    </source>
</evidence>
<feature type="transmembrane region" description="Helical" evidence="10">
    <location>
        <begin position="180"/>
        <end position="204"/>
    </location>
</feature>
<dbReference type="InterPro" id="IPR002528">
    <property type="entry name" value="MATE_fam"/>
</dbReference>
<evidence type="ECO:0000256" key="8">
    <source>
        <dbReference type="ARBA" id="ARBA00023136"/>
    </source>
</evidence>
<feature type="transmembrane region" description="Helical" evidence="10">
    <location>
        <begin position="274"/>
        <end position="295"/>
    </location>
</feature>
<keyword evidence="4" id="KW-1003">Cell membrane</keyword>
<dbReference type="CDD" id="cd13133">
    <property type="entry name" value="MATE_like_7"/>
    <property type="match status" value="1"/>
</dbReference>
<dbReference type="PANTHER" id="PTHR43298:SF2">
    <property type="entry name" value="FMN_FAD EXPORTER YEEO-RELATED"/>
    <property type="match status" value="1"/>
</dbReference>
<evidence type="ECO:0000313" key="12">
    <source>
        <dbReference type="Proteomes" id="UP000320176"/>
    </source>
</evidence>
<feature type="transmembrane region" description="Helical" evidence="10">
    <location>
        <begin position="350"/>
        <end position="375"/>
    </location>
</feature>
<evidence type="ECO:0000256" key="3">
    <source>
        <dbReference type="ARBA" id="ARBA00022449"/>
    </source>
</evidence>
<dbReference type="InterPro" id="IPR048279">
    <property type="entry name" value="MdtK-like"/>
</dbReference>
<evidence type="ECO:0000313" key="11">
    <source>
        <dbReference type="EMBL" id="TWT94463.1"/>
    </source>
</evidence>
<feature type="transmembrane region" description="Helical" evidence="10">
    <location>
        <begin position="307"/>
        <end position="327"/>
    </location>
</feature>
<keyword evidence="6 10" id="KW-1133">Transmembrane helix</keyword>
<evidence type="ECO:0000256" key="6">
    <source>
        <dbReference type="ARBA" id="ARBA00022989"/>
    </source>
</evidence>
<dbReference type="EMBL" id="SJPN01000007">
    <property type="protein sequence ID" value="TWT94463.1"/>
    <property type="molecule type" value="Genomic_DNA"/>
</dbReference>
<reference evidence="11 12" key="1">
    <citation type="submission" date="2019-02" db="EMBL/GenBank/DDBJ databases">
        <title>Deep-cultivation of Planctomycetes and their phenomic and genomic characterization uncovers novel biology.</title>
        <authorList>
            <person name="Wiegand S."/>
            <person name="Jogler M."/>
            <person name="Boedeker C."/>
            <person name="Pinto D."/>
            <person name="Vollmers J."/>
            <person name="Rivas-Marin E."/>
            <person name="Kohn T."/>
            <person name="Peeters S.H."/>
            <person name="Heuer A."/>
            <person name="Rast P."/>
            <person name="Oberbeckmann S."/>
            <person name="Bunk B."/>
            <person name="Jeske O."/>
            <person name="Meyerdierks A."/>
            <person name="Storesund J.E."/>
            <person name="Kallscheuer N."/>
            <person name="Luecker S."/>
            <person name="Lage O.M."/>
            <person name="Pohl T."/>
            <person name="Merkel B.J."/>
            <person name="Hornburger P."/>
            <person name="Mueller R.-W."/>
            <person name="Bruemmer F."/>
            <person name="Labrenz M."/>
            <person name="Spormann A.M."/>
            <person name="Op Den Camp H."/>
            <person name="Overmann J."/>
            <person name="Amann R."/>
            <person name="Jetten M.S.M."/>
            <person name="Mascher T."/>
            <person name="Medema M.H."/>
            <person name="Devos D.P."/>
            <person name="Kaster A.-K."/>
            <person name="Ovreas L."/>
            <person name="Rohde M."/>
            <person name="Galperin M.Y."/>
            <person name="Jogler C."/>
        </authorList>
    </citation>
    <scope>NUCLEOTIDE SEQUENCE [LARGE SCALE GENOMIC DNA]</scope>
    <source>
        <strain evidence="11 12">Pla52n</strain>
    </source>
</reference>
<dbReference type="AlphaFoldDB" id="A0A5C6A840"/>
<proteinExistence type="predicted"/>
<protein>
    <recommendedName>
        <fullName evidence="9">Multidrug-efflux transporter</fullName>
    </recommendedName>
</protein>
<feature type="transmembrane region" description="Helical" evidence="10">
    <location>
        <begin position="382"/>
        <end position="402"/>
    </location>
</feature>
<feature type="transmembrane region" description="Helical" evidence="10">
    <location>
        <begin position="225"/>
        <end position="254"/>
    </location>
</feature>
<comment type="subcellular location">
    <subcellularLocation>
        <location evidence="1">Cell membrane</location>
        <topology evidence="1">Multi-pass membrane protein</topology>
    </subcellularLocation>
</comment>
<dbReference type="Pfam" id="PF01554">
    <property type="entry name" value="MatE"/>
    <property type="match status" value="2"/>
</dbReference>
<keyword evidence="2" id="KW-0813">Transport</keyword>
<dbReference type="NCBIfam" id="TIGR00797">
    <property type="entry name" value="matE"/>
    <property type="match status" value="1"/>
</dbReference>
<feature type="transmembrane region" description="Helical" evidence="10">
    <location>
        <begin position="44"/>
        <end position="65"/>
    </location>
</feature>
<keyword evidence="8 10" id="KW-0472">Membrane</keyword>
<feature type="transmembrane region" description="Helical" evidence="10">
    <location>
        <begin position="7"/>
        <end position="24"/>
    </location>
</feature>
<feature type="transmembrane region" description="Helical" evidence="10">
    <location>
        <begin position="85"/>
        <end position="102"/>
    </location>
</feature>
<evidence type="ECO:0000256" key="4">
    <source>
        <dbReference type="ARBA" id="ARBA00022475"/>
    </source>
</evidence>
<keyword evidence="12" id="KW-1185">Reference proteome</keyword>
<feature type="transmembrane region" description="Helical" evidence="10">
    <location>
        <begin position="422"/>
        <end position="443"/>
    </location>
</feature>
<organism evidence="11 12">
    <name type="scientific">Stieleria varia</name>
    <dbReference type="NCBI Taxonomy" id="2528005"/>
    <lineage>
        <taxon>Bacteria</taxon>
        <taxon>Pseudomonadati</taxon>
        <taxon>Planctomycetota</taxon>
        <taxon>Planctomycetia</taxon>
        <taxon>Pirellulales</taxon>
        <taxon>Pirellulaceae</taxon>
        <taxon>Stieleria</taxon>
    </lineage>
</organism>
<feature type="transmembrane region" description="Helical" evidence="10">
    <location>
        <begin position="122"/>
        <end position="144"/>
    </location>
</feature>
<dbReference type="PIRSF" id="PIRSF006603">
    <property type="entry name" value="DinF"/>
    <property type="match status" value="1"/>
</dbReference>
<evidence type="ECO:0000256" key="2">
    <source>
        <dbReference type="ARBA" id="ARBA00022448"/>
    </source>
</evidence>
<keyword evidence="3" id="KW-0050">Antiport</keyword>
<evidence type="ECO:0000256" key="1">
    <source>
        <dbReference type="ARBA" id="ARBA00004651"/>
    </source>
</evidence>
<dbReference type="GO" id="GO:0005886">
    <property type="term" value="C:plasma membrane"/>
    <property type="evidence" value="ECO:0007669"/>
    <property type="project" value="UniProtKB-SubCell"/>
</dbReference>
<dbReference type="InterPro" id="IPR050222">
    <property type="entry name" value="MATE_MdtK"/>
</dbReference>
<gene>
    <name evidence="11" type="primary">norM</name>
    <name evidence="11" type="ORF">Pla52n_52840</name>
</gene>
<keyword evidence="7" id="KW-0406">Ion transport</keyword>
<accession>A0A5C6A840</accession>
<dbReference type="GO" id="GO:0015297">
    <property type="term" value="F:antiporter activity"/>
    <property type="evidence" value="ECO:0007669"/>
    <property type="project" value="UniProtKB-KW"/>
</dbReference>
<dbReference type="GO" id="GO:0006811">
    <property type="term" value="P:monoatomic ion transport"/>
    <property type="evidence" value="ECO:0007669"/>
    <property type="project" value="UniProtKB-KW"/>
</dbReference>